<dbReference type="SUPFAM" id="SSF52540">
    <property type="entry name" value="P-loop containing nucleoside triphosphate hydrolases"/>
    <property type="match status" value="1"/>
</dbReference>
<evidence type="ECO:0000313" key="9">
    <source>
        <dbReference type="Proteomes" id="UP001519460"/>
    </source>
</evidence>
<keyword evidence="3" id="KW-0378">Hydrolase</keyword>
<evidence type="ECO:0000256" key="6">
    <source>
        <dbReference type="SAM" id="MobiDB-lite"/>
    </source>
</evidence>
<feature type="region of interest" description="Disordered" evidence="6">
    <location>
        <begin position="1666"/>
        <end position="1697"/>
    </location>
</feature>
<protein>
    <recommendedName>
        <fullName evidence="7">RNB domain-containing protein</fullName>
    </recommendedName>
</protein>
<dbReference type="SMART" id="SM00955">
    <property type="entry name" value="RNB"/>
    <property type="match status" value="1"/>
</dbReference>
<evidence type="ECO:0000256" key="3">
    <source>
        <dbReference type="ARBA" id="ARBA00022801"/>
    </source>
</evidence>
<feature type="compositionally biased region" description="Low complexity" evidence="6">
    <location>
        <begin position="288"/>
        <end position="313"/>
    </location>
</feature>
<dbReference type="InterPro" id="IPR050534">
    <property type="entry name" value="Coronavir_polyprotein_1ab"/>
</dbReference>
<gene>
    <name evidence="8" type="ORF">BaRGS_00026071</name>
</gene>
<sequence length="2066" mass="233929">MVLMDPRWRDALSCLISILANNKSRICLTYTPEAEFKVKVAALEAAKRLSFRHPVVIFTSDSKTEECIKKLRDRCLADLKVPLSLRVCPCEKEQVGTSVISVDFDFCQAKQAEETAPDLHKEEQTVPSELKTIKCEPVANQPVSNRTEINPKASLISPVASCIVSEDEASEQDFHTSIVTKVEQVTLVEEEEMLEPTHTIQIKSNEDETGQEETVVSQPQRDVMVIEAKRPSSPSPSVDSTSDIGSSIESDDAASTVMVSSEVTSENESVTSSTMRTEARLVSPDQWLDSSSSLGSSVGTDDSASENESSPSSTVDETMSSKASVLSDSSWNAIGSQFVMYDSEAETEVGSQEETTSYDFGDDDDGDSVEQSLNESEKRLLEDSQYLYNADKIEISDEQLLAFKKTTRVDMFYEKLIRNTDHLIKLLKESPDDYKRCRLTIDTPHQSYAEVLDEDHRGTSSTILICGRSKCNRTYMDDIVVVRIIKPKKENQGEKDTKLYGYVIGLLKRERYADITHPVFFCTLDEFEGHLMRPLCKTIPKIHVLNDRVKLKFPTLTKSKIEIKEISGSGRVEHKAFVNIKPDKREQYVFAVVLLLWSQQSIYPLGAVLGVHLSGTGYSEGVQVLAFQHRIPGPYPRDVLHEPPTQDTIKRVDITNRRLFTVDHTNSKDLNNALSVWKHADHYVVGVHVADVTSVVKENTPVDEEAKKRGVAFYPFFLKPHYMLPELLSEDLCSLKPGTPRPALSVLFKFNKEFEQVGDPKVLRTEVKSEKSLIYDNVEAVLRRNKFTDLDKSLCMDIHLLHEIAAKLRQKRQTASEFSVSFDDPRLADERSPHDHKDASALVKEFVILTNSYIAKRLSSKFPTLMILRCQKKPSFKERAEWRDKAGGVAHLVMELQGQQITPDTKLSYETQDPGAVTPDVIIQTQLWKVLRQNIENGKWDEARRLAFMDDLHPLQCLANYHWLDLLETAQYKCSQGLNPDGYFHFGLGISCYTHFTCPIRNYADLHVHRLLHADLDGETPSYIPADVTRLCEHLNSVTVRQKAFLKGCLALKIADSLQRQPLVFRTFVDQVDSEQLTLMVPSLHAVTDRKQQLPFSIIGVSSQPQIVPEKKDTVTVKWNKRIYNGQGKCPEEFAAKRRKMLKMTRRHEPLIMTMNPHMLSETVKQKDWVQILQSVRYRNPLKKMPSSAQTSKESVVDFMTTETGDTVSLRPCHFKMDYSRGQVLQVQISAAPQKGILRPQLDLLHTAHNASVCLQHTKNPVSSLFRTASRSTREQPFKSYEEYLSAWMPLLEMEAAYGAGKDNTGVVIEDVPIKLNDLEPDSNSKPKYEGSFKLPTQFCDERCIELGGRSFDYMVDEEETVVLEETPRTHFVPVGYLCIRYHTQCPGIVAAKVQESPVPEAVDNQFTWIGHAGIGKVKLKGLKGVSLHVNFVLNHSSPKPPDQLLSQNGDRATLEILPKTEVDRRTQQVLLRIEKSGCEVAQAIAYGADMPKLDKDRVRIGWKMENQDVEGPPPNNRSQTDAITTALTSTVSVIQGPPGTGKTNTGIKLVYLFCKINRQLEKEGKGKKMVLFCGPSNKSVDVVAKLLMKNFGSNCPRMIRMYGSAIESKDYPVPFGNFRTRVLRGQQSDPKLKDVSLHHVIRLPGKPYAQRIQEKYDAVLEERQKGIEKRQDDSKKQPKDTEHQPEGASKRSPESDRNVLKEYYKLLYKASVEELQHYEVVLTTCAVAGSNRLIDGVKENVFQVIVDECAMSPEPHSLVPIIATKARQVVLIGDHKQLRPIITCQAAADLGLDQSLFERLYKTRSKIPKTFLSEQYRMHPNICEFPSEEFYNGKLVTKRSSKWMGEPLNVWPRTHYRDEIPHILVNVKGTEETLTVSTDEGNERSKFNAQEVAKVTEIYMFLRRRYSLGKSKIRVLTQYNAQRCEIEKKLKEKLGDDKKVKVTTVVSSQGDECDYVILSTVRTLPSHSIEPHPTHGWCRQNLGSITDKNQANVALTRARKGLIIVGEYCDVELLKCDEMWNRLVKRYASMRCIRQTHEFPPPPPPKPKHPPGHSRGDFQLPKYRR</sequence>
<dbReference type="Pfam" id="PF13087">
    <property type="entry name" value="AAA_12"/>
    <property type="match status" value="1"/>
</dbReference>
<keyword evidence="4" id="KW-0347">Helicase</keyword>
<evidence type="ECO:0000256" key="2">
    <source>
        <dbReference type="ARBA" id="ARBA00022741"/>
    </source>
</evidence>
<dbReference type="CDD" id="cd18808">
    <property type="entry name" value="SF1_C_Upf1"/>
    <property type="match status" value="1"/>
</dbReference>
<dbReference type="GO" id="GO:0005524">
    <property type="term" value="F:ATP binding"/>
    <property type="evidence" value="ECO:0007669"/>
    <property type="project" value="UniProtKB-KW"/>
</dbReference>
<feature type="domain" description="RNB" evidence="7">
    <location>
        <begin position="651"/>
        <end position="1018"/>
    </location>
</feature>
<organism evidence="8 9">
    <name type="scientific">Batillaria attramentaria</name>
    <dbReference type="NCBI Taxonomy" id="370345"/>
    <lineage>
        <taxon>Eukaryota</taxon>
        <taxon>Metazoa</taxon>
        <taxon>Spiralia</taxon>
        <taxon>Lophotrochozoa</taxon>
        <taxon>Mollusca</taxon>
        <taxon>Gastropoda</taxon>
        <taxon>Caenogastropoda</taxon>
        <taxon>Sorbeoconcha</taxon>
        <taxon>Cerithioidea</taxon>
        <taxon>Batillariidae</taxon>
        <taxon>Batillaria</taxon>
    </lineage>
</organism>
<dbReference type="PANTHER" id="PTHR43788:SF16">
    <property type="entry name" value="HELICASE WITH ZINC FINGER 2"/>
    <property type="match status" value="1"/>
</dbReference>
<dbReference type="GO" id="GO:0016787">
    <property type="term" value="F:hydrolase activity"/>
    <property type="evidence" value="ECO:0007669"/>
    <property type="project" value="UniProtKB-KW"/>
</dbReference>
<feature type="region of interest" description="Disordered" evidence="6">
    <location>
        <begin position="198"/>
        <end position="321"/>
    </location>
</feature>
<keyword evidence="2" id="KW-0547">Nucleotide-binding</keyword>
<dbReference type="InterPro" id="IPR027417">
    <property type="entry name" value="P-loop_NTPase"/>
</dbReference>
<dbReference type="InterPro" id="IPR047187">
    <property type="entry name" value="SF1_C_Upf1"/>
</dbReference>
<name>A0ABD0K5E1_9CAEN</name>
<dbReference type="InterPro" id="IPR056787">
    <property type="entry name" value="OB_HELZ2"/>
</dbReference>
<feature type="compositionally biased region" description="Polar residues" evidence="6">
    <location>
        <begin position="349"/>
        <end position="358"/>
    </location>
</feature>
<keyword evidence="9" id="KW-1185">Reference proteome</keyword>
<dbReference type="Proteomes" id="UP001519460">
    <property type="component" value="Unassembled WGS sequence"/>
</dbReference>
<feature type="region of interest" description="Disordered" evidence="6">
    <location>
        <begin position="344"/>
        <end position="373"/>
    </location>
</feature>
<comment type="caution">
    <text evidence="8">The sequence shown here is derived from an EMBL/GenBank/DDBJ whole genome shotgun (WGS) entry which is preliminary data.</text>
</comment>
<evidence type="ECO:0000256" key="5">
    <source>
        <dbReference type="ARBA" id="ARBA00022840"/>
    </source>
</evidence>
<feature type="region of interest" description="Disordered" evidence="6">
    <location>
        <begin position="2038"/>
        <end position="2066"/>
    </location>
</feature>
<accession>A0ABD0K5E1</accession>
<dbReference type="Gene3D" id="3.40.50.300">
    <property type="entry name" value="P-loop containing nucleotide triphosphate hydrolases"/>
    <property type="match status" value="2"/>
</dbReference>
<evidence type="ECO:0000256" key="4">
    <source>
        <dbReference type="ARBA" id="ARBA00022806"/>
    </source>
</evidence>
<keyword evidence="5" id="KW-0067">ATP-binding</keyword>
<dbReference type="InterPro" id="IPR041677">
    <property type="entry name" value="DNA2/NAM7_AAA_11"/>
</dbReference>
<reference evidence="8 9" key="1">
    <citation type="journal article" date="2023" name="Sci. Data">
        <title>Genome assembly of the Korean intertidal mud-creeper Batillaria attramentaria.</title>
        <authorList>
            <person name="Patra A.K."/>
            <person name="Ho P.T."/>
            <person name="Jun S."/>
            <person name="Lee S.J."/>
            <person name="Kim Y."/>
            <person name="Won Y.J."/>
        </authorList>
    </citation>
    <scope>NUCLEOTIDE SEQUENCE [LARGE SCALE GENOMIC DNA]</scope>
    <source>
        <strain evidence="8">Wonlab-2016</strain>
    </source>
</reference>
<comment type="similarity">
    <text evidence="1">Belongs to the DNA2/NAM7 helicase family.</text>
</comment>
<feature type="compositionally biased region" description="Low complexity" evidence="6">
    <location>
        <begin position="231"/>
        <end position="243"/>
    </location>
</feature>
<evidence type="ECO:0000259" key="7">
    <source>
        <dbReference type="SMART" id="SM00955"/>
    </source>
</evidence>
<evidence type="ECO:0000256" key="1">
    <source>
        <dbReference type="ARBA" id="ARBA00007913"/>
    </source>
</evidence>
<dbReference type="PANTHER" id="PTHR43788">
    <property type="entry name" value="DNA2/NAM7 HELICASE FAMILY MEMBER"/>
    <property type="match status" value="1"/>
</dbReference>
<dbReference type="GO" id="GO:0004386">
    <property type="term" value="F:helicase activity"/>
    <property type="evidence" value="ECO:0007669"/>
    <property type="project" value="UniProtKB-KW"/>
</dbReference>
<dbReference type="InterPro" id="IPR012340">
    <property type="entry name" value="NA-bd_OB-fold"/>
</dbReference>
<dbReference type="InterPro" id="IPR001900">
    <property type="entry name" value="RNase_II/R"/>
</dbReference>
<dbReference type="SUPFAM" id="SSF50249">
    <property type="entry name" value="Nucleic acid-binding proteins"/>
    <property type="match status" value="2"/>
</dbReference>
<feature type="compositionally biased region" description="Low complexity" evidence="6">
    <location>
        <begin position="255"/>
        <end position="274"/>
    </location>
</feature>
<dbReference type="Gene3D" id="2.40.50.690">
    <property type="match status" value="1"/>
</dbReference>
<proteinExistence type="inferred from homology"/>
<dbReference type="Pfam" id="PF00773">
    <property type="entry name" value="RNB"/>
    <property type="match status" value="1"/>
</dbReference>
<dbReference type="InterPro" id="IPR041679">
    <property type="entry name" value="DNA2/NAM7-like_C"/>
</dbReference>
<dbReference type="Pfam" id="PF13086">
    <property type="entry name" value="AAA_11"/>
    <property type="match status" value="1"/>
</dbReference>
<dbReference type="EMBL" id="JACVVK020000240">
    <property type="protein sequence ID" value="KAK7482662.1"/>
    <property type="molecule type" value="Genomic_DNA"/>
</dbReference>
<evidence type="ECO:0000313" key="8">
    <source>
        <dbReference type="EMBL" id="KAK7482662.1"/>
    </source>
</evidence>
<dbReference type="Pfam" id="PF25049">
    <property type="entry name" value="OB_HELZ2"/>
    <property type="match status" value="1"/>
</dbReference>